<dbReference type="OrthoDB" id="1058301at2759"/>
<evidence type="ECO:0000256" key="3">
    <source>
        <dbReference type="ARBA" id="ARBA00022692"/>
    </source>
</evidence>
<evidence type="ECO:0000256" key="5">
    <source>
        <dbReference type="ARBA" id="ARBA00022989"/>
    </source>
</evidence>
<evidence type="ECO:0000256" key="2">
    <source>
        <dbReference type="ARBA" id="ARBA00007277"/>
    </source>
</evidence>
<dbReference type="AlphaFoldDB" id="A0A0J8RAK8"/>
<dbReference type="PANTHER" id="PTHR42758:SF2">
    <property type="entry name" value="PHOSPHATIDYLGLYCEROL PHOSPHOLIPASE C"/>
    <property type="match status" value="1"/>
</dbReference>
<comment type="similarity">
    <text evidence="2">Belongs to the glycerophosphoryl diester phosphodiesterase family.</text>
</comment>
<dbReference type="GO" id="GO:0034479">
    <property type="term" value="F:phosphatidylglycerol phospholipase C activity"/>
    <property type="evidence" value="ECO:0007669"/>
    <property type="project" value="TreeGrafter"/>
</dbReference>
<evidence type="ECO:0000259" key="8">
    <source>
        <dbReference type="PROSITE" id="PS51704"/>
    </source>
</evidence>
<sequence length="58" mass="6372">MSAFMHAVEVGAHAIETDIHLSRDGVVVLSHDATLKRCFGVDKRVIDCDWKCLSAYGP</sequence>
<keyword evidence="3" id="KW-0812">Transmembrane</keyword>
<evidence type="ECO:0000313" key="10">
    <source>
        <dbReference type="Proteomes" id="UP000054559"/>
    </source>
</evidence>
<dbReference type="Gene3D" id="3.20.20.190">
    <property type="entry name" value="Phosphatidylinositol (PI) phosphodiesterase"/>
    <property type="match status" value="1"/>
</dbReference>
<dbReference type="GO" id="GO:0046475">
    <property type="term" value="P:glycerophospholipid catabolic process"/>
    <property type="evidence" value="ECO:0007669"/>
    <property type="project" value="TreeGrafter"/>
</dbReference>
<keyword evidence="6" id="KW-0443">Lipid metabolism</keyword>
<dbReference type="InterPro" id="IPR017946">
    <property type="entry name" value="PLC-like_Pdiesterase_TIM-brl"/>
</dbReference>
<gene>
    <name evidence="9" type="ORF">CISG_02897</name>
</gene>
<evidence type="ECO:0000256" key="1">
    <source>
        <dbReference type="ARBA" id="ARBA00004370"/>
    </source>
</evidence>
<dbReference type="STRING" id="454286.A0A0J8RAK8"/>
<keyword evidence="5" id="KW-1133">Transmembrane helix</keyword>
<feature type="domain" description="GP-PDE" evidence="8">
    <location>
        <begin position="1"/>
        <end position="58"/>
    </location>
</feature>
<reference evidence="10" key="1">
    <citation type="journal article" date="2010" name="Genome Res.">
        <title>Population genomic sequencing of Coccidioides fungi reveals recent hybridization and transposon control.</title>
        <authorList>
            <person name="Neafsey D.E."/>
            <person name="Barker B.M."/>
            <person name="Sharpton T.J."/>
            <person name="Stajich J.E."/>
            <person name="Park D.J."/>
            <person name="Whiston E."/>
            <person name="Hung C.-Y."/>
            <person name="McMahan C."/>
            <person name="White J."/>
            <person name="Sykes S."/>
            <person name="Heiman D."/>
            <person name="Young S."/>
            <person name="Zeng Q."/>
            <person name="Abouelleil A."/>
            <person name="Aftuck L."/>
            <person name="Bessette D."/>
            <person name="Brown A."/>
            <person name="FitzGerald M."/>
            <person name="Lui A."/>
            <person name="Macdonald J.P."/>
            <person name="Priest M."/>
            <person name="Orbach M.J."/>
            <person name="Galgiani J.N."/>
            <person name="Kirkland T.N."/>
            <person name="Cole G.T."/>
            <person name="Birren B.W."/>
            <person name="Henn M.R."/>
            <person name="Taylor J.W."/>
            <person name="Rounsley S.D."/>
        </authorList>
    </citation>
    <scope>NUCLEOTIDE SEQUENCE [LARGE SCALE GENOMIC DNA]</scope>
    <source>
        <strain evidence="10">RMSCC 3703</strain>
    </source>
</reference>
<evidence type="ECO:0000256" key="6">
    <source>
        <dbReference type="ARBA" id="ARBA00023098"/>
    </source>
</evidence>
<dbReference type="PROSITE" id="PS51704">
    <property type="entry name" value="GP_PDE"/>
    <property type="match status" value="1"/>
</dbReference>
<proteinExistence type="inferred from homology"/>
<dbReference type="Proteomes" id="UP000054559">
    <property type="component" value="Unassembled WGS sequence"/>
</dbReference>
<comment type="subcellular location">
    <subcellularLocation>
        <location evidence="1">Membrane</location>
    </subcellularLocation>
</comment>
<dbReference type="InterPro" id="IPR030395">
    <property type="entry name" value="GP_PDE_dom"/>
</dbReference>
<dbReference type="GO" id="GO:0016020">
    <property type="term" value="C:membrane"/>
    <property type="evidence" value="ECO:0007669"/>
    <property type="project" value="UniProtKB-SubCell"/>
</dbReference>
<evidence type="ECO:0000256" key="4">
    <source>
        <dbReference type="ARBA" id="ARBA00022801"/>
    </source>
</evidence>
<dbReference type="GO" id="GO:0005737">
    <property type="term" value="C:cytoplasm"/>
    <property type="evidence" value="ECO:0007669"/>
    <property type="project" value="UniProtKB-ARBA"/>
</dbReference>
<evidence type="ECO:0000313" key="9">
    <source>
        <dbReference type="EMBL" id="KMU81881.1"/>
    </source>
</evidence>
<dbReference type="PANTHER" id="PTHR42758">
    <property type="entry name" value="PHOSPHATIDYLGLYCEROL PHOSPHOLIPASE C"/>
    <property type="match status" value="1"/>
</dbReference>
<evidence type="ECO:0000256" key="7">
    <source>
        <dbReference type="ARBA" id="ARBA00023136"/>
    </source>
</evidence>
<protein>
    <recommendedName>
        <fullName evidence="8">GP-PDE domain-containing protein</fullName>
    </recommendedName>
</protein>
<dbReference type="Pfam" id="PF03009">
    <property type="entry name" value="GDPD"/>
    <property type="match status" value="1"/>
</dbReference>
<dbReference type="SUPFAM" id="SSF51695">
    <property type="entry name" value="PLC-like phosphodiesterases"/>
    <property type="match status" value="1"/>
</dbReference>
<dbReference type="EMBL" id="DS268126">
    <property type="protein sequence ID" value="KMU81881.1"/>
    <property type="molecule type" value="Genomic_DNA"/>
</dbReference>
<keyword evidence="4" id="KW-0378">Hydrolase</keyword>
<accession>A0A0J8RAK8</accession>
<name>A0A0J8RAK8_COCIT</name>
<organism evidence="9 10">
    <name type="scientific">Coccidioides immitis RMSCC 3703</name>
    <dbReference type="NCBI Taxonomy" id="454286"/>
    <lineage>
        <taxon>Eukaryota</taxon>
        <taxon>Fungi</taxon>
        <taxon>Dikarya</taxon>
        <taxon>Ascomycota</taxon>
        <taxon>Pezizomycotina</taxon>
        <taxon>Eurotiomycetes</taxon>
        <taxon>Eurotiomycetidae</taxon>
        <taxon>Onygenales</taxon>
        <taxon>Onygenaceae</taxon>
        <taxon>Coccidioides</taxon>
    </lineage>
</organism>
<dbReference type="InterPro" id="IPR052271">
    <property type="entry name" value="GDPD-Related"/>
</dbReference>
<keyword evidence="7" id="KW-0472">Membrane</keyword>